<dbReference type="SMART" id="SM01080">
    <property type="entry name" value="CHASE2"/>
    <property type="match status" value="1"/>
</dbReference>
<dbReference type="InterPro" id="IPR007890">
    <property type="entry name" value="CHASE2"/>
</dbReference>
<dbReference type="InterPro" id="IPR029787">
    <property type="entry name" value="Nucleotide_cyclase"/>
</dbReference>
<dbReference type="Pfam" id="PF00211">
    <property type="entry name" value="Guanylate_cyc"/>
    <property type="match status" value="1"/>
</dbReference>
<keyword evidence="3" id="KW-0456">Lyase</keyword>
<gene>
    <name evidence="3" type="ORF">HNQ66_003765</name>
</gene>
<feature type="domain" description="Guanylate cyclase" evidence="2">
    <location>
        <begin position="441"/>
        <end position="573"/>
    </location>
</feature>
<dbReference type="PROSITE" id="PS50125">
    <property type="entry name" value="GUANYLATE_CYCLASE_2"/>
    <property type="match status" value="1"/>
</dbReference>
<evidence type="ECO:0000259" key="2">
    <source>
        <dbReference type="PROSITE" id="PS50125"/>
    </source>
</evidence>
<evidence type="ECO:0000313" key="4">
    <source>
        <dbReference type="Proteomes" id="UP000535406"/>
    </source>
</evidence>
<evidence type="ECO:0000256" key="1">
    <source>
        <dbReference type="SAM" id="Phobius"/>
    </source>
</evidence>
<dbReference type="Pfam" id="PF05226">
    <property type="entry name" value="CHASE2"/>
    <property type="match status" value="1"/>
</dbReference>
<dbReference type="SMART" id="SM00044">
    <property type="entry name" value="CYCc"/>
    <property type="match status" value="1"/>
</dbReference>
<dbReference type="Proteomes" id="UP000535406">
    <property type="component" value="Unassembled WGS sequence"/>
</dbReference>
<dbReference type="InterPro" id="IPR050697">
    <property type="entry name" value="Adenylyl/Guanylyl_Cyclase_3/4"/>
</dbReference>
<dbReference type="InterPro" id="IPR001054">
    <property type="entry name" value="A/G_cyclase"/>
</dbReference>
<dbReference type="AlphaFoldDB" id="A0A7W8DW71"/>
<comment type="caution">
    <text evidence="3">The sequence shown here is derived from an EMBL/GenBank/DDBJ whole genome shotgun (WGS) entry which is preliminary data.</text>
</comment>
<reference evidence="3 4" key="1">
    <citation type="submission" date="2020-08" db="EMBL/GenBank/DDBJ databases">
        <title>Genomic Encyclopedia of Type Strains, Phase IV (KMG-IV): sequencing the most valuable type-strain genomes for metagenomic binning, comparative biology and taxonomic classification.</title>
        <authorList>
            <person name="Goeker M."/>
        </authorList>
    </citation>
    <scope>NUCLEOTIDE SEQUENCE [LARGE SCALE GENOMIC DNA]</scope>
    <source>
        <strain evidence="3 4">DSM 21319</strain>
    </source>
</reference>
<name>A0A7W8DW71_9HYPH</name>
<dbReference type="EC" id="4.6.1.1" evidence="3"/>
<dbReference type="GO" id="GO:0035556">
    <property type="term" value="P:intracellular signal transduction"/>
    <property type="evidence" value="ECO:0007669"/>
    <property type="project" value="InterPro"/>
</dbReference>
<proteinExistence type="predicted"/>
<organism evidence="3 4">
    <name type="scientific">Shinella fusca</name>
    <dbReference type="NCBI Taxonomy" id="544480"/>
    <lineage>
        <taxon>Bacteria</taxon>
        <taxon>Pseudomonadati</taxon>
        <taxon>Pseudomonadota</taxon>
        <taxon>Alphaproteobacteria</taxon>
        <taxon>Hyphomicrobiales</taxon>
        <taxon>Rhizobiaceae</taxon>
        <taxon>Shinella</taxon>
    </lineage>
</organism>
<dbReference type="Gene3D" id="3.30.70.1230">
    <property type="entry name" value="Nucleotide cyclase"/>
    <property type="match status" value="1"/>
</dbReference>
<feature type="transmembrane region" description="Helical" evidence="1">
    <location>
        <begin position="383"/>
        <end position="401"/>
    </location>
</feature>
<keyword evidence="1" id="KW-0472">Membrane</keyword>
<dbReference type="EMBL" id="JACHIK010000016">
    <property type="protein sequence ID" value="MBB5044342.1"/>
    <property type="molecule type" value="Genomic_DNA"/>
</dbReference>
<dbReference type="CDD" id="cd07302">
    <property type="entry name" value="CHD"/>
    <property type="match status" value="1"/>
</dbReference>
<feature type="transmembrane region" description="Helical" evidence="1">
    <location>
        <begin position="349"/>
        <end position="371"/>
    </location>
</feature>
<keyword evidence="4" id="KW-1185">Reference proteome</keyword>
<evidence type="ECO:0000313" key="3">
    <source>
        <dbReference type="EMBL" id="MBB5044342.1"/>
    </source>
</evidence>
<dbReference type="GO" id="GO:0006171">
    <property type="term" value="P:cAMP biosynthetic process"/>
    <property type="evidence" value="ECO:0007669"/>
    <property type="project" value="TreeGrafter"/>
</dbReference>
<keyword evidence="1" id="KW-0812">Transmembrane</keyword>
<keyword evidence="1" id="KW-1133">Transmembrane helix</keyword>
<dbReference type="GO" id="GO:0004016">
    <property type="term" value="F:adenylate cyclase activity"/>
    <property type="evidence" value="ECO:0007669"/>
    <property type="project" value="UniProtKB-EC"/>
</dbReference>
<feature type="transmembrane region" description="Helical" evidence="1">
    <location>
        <begin position="323"/>
        <end position="342"/>
    </location>
</feature>
<accession>A0A7W8DW71</accession>
<sequence length="617" mass="64997">MAAMIAKRQRPLAAGLVASLAGAAALFFLGGDALERQRETYFDALTQAMPAPVSDRIAVVDIDRKAFQSAPEKEWTRAQTADLIDRLAAARPAAIAFDFIFSTDCRPDEPANAALAEAMGRVPTVLGFLIGETPDAAPRPVPGLALQRPVVAPDLWFIDGTESSCAFLQEKSAAAAAAFLVGDEDAVVRRVQAYAILGNAAYPTLGVEAARLAAGAHTPILGGNPPWLRQDSRVIRLDEDGSLRFVASGAAGIGARTLSAADVVAGSVPAERIAGKVVLIGSSLPNLGGLRTSASMPLEPSVQIHADVATAILSDRIPMRGAALPPFEAGFAAIMGALAAFAASRLRPIGAALAGIGLVCLVFAASVLLYIRTALLADAPGVALIVAIAALLTGLLQYAHVRRAEATARQRFAQYLPQSVVSRYIDNPEMERVAGEERQVTALFTDIEGFSALAQKIGPHDLVKLLDIYFSEVNALVARHGGMVDKVVGDAVHALFNAPDDLDRHVDRAIACAGEIRALTEEMRRRPLFRDKDFGRTRIGVETGMAVLGEVGAGGKLDYTAHGDAVNLAARLQDANKFLGTQICIGPRAAGETVRTLRAIGSHEIRGFGTMELFTLD</sequence>
<dbReference type="PANTHER" id="PTHR43081">
    <property type="entry name" value="ADENYLATE CYCLASE, TERMINAL-DIFFERENTIATION SPECIFIC-RELATED"/>
    <property type="match status" value="1"/>
</dbReference>
<dbReference type="PANTHER" id="PTHR43081:SF20">
    <property type="entry name" value="TWO-COMPONENT RESPONSE REGULATOR"/>
    <property type="match status" value="1"/>
</dbReference>
<dbReference type="SUPFAM" id="SSF55073">
    <property type="entry name" value="Nucleotide cyclase"/>
    <property type="match status" value="1"/>
</dbReference>
<protein>
    <submittedName>
        <fullName evidence="3">Adenylate cyclase</fullName>
        <ecNumber evidence="3">4.6.1.1</ecNumber>
    </submittedName>
</protein>